<sequence length="603" mass="66825">MGKSKPPPNWRRKHEEKKAPVKKVMTEDDYLEATDEFETASAKWRRGDLAKSVRFIQRAFDSYEEGLKAFPSSFDLAYNKAVMQYEVARNDALAQSFGSKMDLLRSALDSHRYALRLKEENPDVLFNTAQLLTEISEELDEFERPGLHVRENISLLQEAIELFSACLTRQEMLFSDFQSQETAHASGIEPSDSEAQALPAADEAKTPNEEEWAVVEEPVTAETLIDSTVAMLDALTALLKVFASLDEPEAFNHPGFSAAAIVRIGQPLIEQKLPAYIELVPKSTEKEIQQPTHQAPPTLVLSATGSLAKPAAQPPLQTLPPGQRVTAEEASIAAARFRAALACAEFNSGLIDPRTLVRSTNNAFLSMVSNRSSVDADEWDQPRIGFLPDTPMEALDAYSDAVENVNLHLFGYHRRSPSDLTPEDIRVRRLLGLDALKLSLRCLNEVIEGLKNRSRPVINPIEDEVGYTVSLYVRAGDAALQARTHALHLAEEDPGLFTEEQREPAFTKQAQEVFSIAVSSYAEAGRLLDEFGGGIMDDVAKLRHDVKAMSLIVRGMRGDLFSSIDLSTSEDPRDLKPGWVDDIMLEMMGKGMIEGIEVDNVGR</sequence>
<reference evidence="4" key="2">
    <citation type="submission" date="2020-04" db="EMBL/GenBank/DDBJ databases">
        <authorList>
            <consortium name="NCBI Genome Project"/>
        </authorList>
    </citation>
    <scope>NUCLEOTIDE SEQUENCE</scope>
    <source>
        <strain evidence="4">CBS 781.70</strain>
    </source>
</reference>
<evidence type="ECO:0000313" key="2">
    <source>
        <dbReference type="EMBL" id="KAF1815344.1"/>
    </source>
</evidence>
<keyword evidence="3" id="KW-1185">Reference proteome</keyword>
<proteinExistence type="predicted"/>
<dbReference type="SUPFAM" id="SSF48439">
    <property type="entry name" value="Protein prenylyltransferase"/>
    <property type="match status" value="1"/>
</dbReference>
<evidence type="ECO:0000256" key="1">
    <source>
        <dbReference type="SAM" id="MobiDB-lite"/>
    </source>
</evidence>
<feature type="region of interest" description="Disordered" evidence="1">
    <location>
        <begin position="183"/>
        <end position="210"/>
    </location>
</feature>
<feature type="region of interest" description="Disordered" evidence="1">
    <location>
        <begin position="1"/>
        <end position="21"/>
    </location>
</feature>
<evidence type="ECO:0000313" key="4">
    <source>
        <dbReference type="RefSeq" id="XP_033536975.1"/>
    </source>
</evidence>
<reference evidence="4" key="3">
    <citation type="submission" date="2025-04" db="UniProtKB">
        <authorList>
            <consortium name="RefSeq"/>
        </authorList>
    </citation>
    <scope>IDENTIFICATION</scope>
    <source>
        <strain evidence="4">CBS 781.70</strain>
    </source>
</reference>
<dbReference type="Gene3D" id="1.25.40.10">
    <property type="entry name" value="Tetratricopeptide repeat domain"/>
    <property type="match status" value="1"/>
</dbReference>
<evidence type="ECO:0008006" key="5">
    <source>
        <dbReference type="Google" id="ProtNLM"/>
    </source>
</evidence>
<dbReference type="RefSeq" id="XP_033536975.1">
    <property type="nucleotide sequence ID" value="XM_033678713.1"/>
</dbReference>
<dbReference type="GeneID" id="54419283"/>
<accession>A0A6G1GBF8</accession>
<organism evidence="2">
    <name type="scientific">Eremomyces bilateralis CBS 781.70</name>
    <dbReference type="NCBI Taxonomy" id="1392243"/>
    <lineage>
        <taxon>Eukaryota</taxon>
        <taxon>Fungi</taxon>
        <taxon>Dikarya</taxon>
        <taxon>Ascomycota</taxon>
        <taxon>Pezizomycotina</taxon>
        <taxon>Dothideomycetes</taxon>
        <taxon>Dothideomycetes incertae sedis</taxon>
        <taxon>Eremomycetales</taxon>
        <taxon>Eremomycetaceae</taxon>
        <taxon>Eremomyces</taxon>
    </lineage>
</organism>
<dbReference type="AlphaFoldDB" id="A0A6G1GBF8"/>
<gene>
    <name evidence="2 4" type="ORF">P152DRAFT_455060</name>
</gene>
<dbReference type="EMBL" id="ML975151">
    <property type="protein sequence ID" value="KAF1815344.1"/>
    <property type="molecule type" value="Genomic_DNA"/>
</dbReference>
<protein>
    <recommendedName>
        <fullName evidence="5">TPR-like protein</fullName>
    </recommendedName>
</protein>
<dbReference type="InterPro" id="IPR011990">
    <property type="entry name" value="TPR-like_helical_dom_sf"/>
</dbReference>
<reference evidence="2 4" key="1">
    <citation type="submission" date="2020-01" db="EMBL/GenBank/DDBJ databases">
        <authorList>
            <consortium name="DOE Joint Genome Institute"/>
            <person name="Haridas S."/>
            <person name="Albert R."/>
            <person name="Binder M."/>
            <person name="Bloem J."/>
            <person name="Labutti K."/>
            <person name="Salamov A."/>
            <person name="Andreopoulos B."/>
            <person name="Baker S.E."/>
            <person name="Barry K."/>
            <person name="Bills G."/>
            <person name="Bluhm B.H."/>
            <person name="Cannon C."/>
            <person name="Castanera R."/>
            <person name="Culley D.E."/>
            <person name="Daum C."/>
            <person name="Ezra D."/>
            <person name="Gonzalez J.B."/>
            <person name="Henrissat B."/>
            <person name="Kuo A."/>
            <person name="Liang C."/>
            <person name="Lipzen A."/>
            <person name="Lutzoni F."/>
            <person name="Magnuson J."/>
            <person name="Mondo S."/>
            <person name="Nolan M."/>
            <person name="Ohm R."/>
            <person name="Pangilinan J."/>
            <person name="Park H.-J."/>
            <person name="Ramirez L."/>
            <person name="Alfaro M."/>
            <person name="Sun H."/>
            <person name="Tritt A."/>
            <person name="Yoshinaga Y."/>
            <person name="Zwiers L.-H."/>
            <person name="Turgeon B.G."/>
            <person name="Goodwin S.B."/>
            <person name="Spatafora J.W."/>
            <person name="Crous P.W."/>
            <person name="Grigoriev I.V."/>
        </authorList>
    </citation>
    <scope>NUCLEOTIDE SEQUENCE</scope>
    <source>
        <strain evidence="2 4">CBS 781.70</strain>
    </source>
</reference>
<name>A0A6G1GBF8_9PEZI</name>
<dbReference type="Proteomes" id="UP000504638">
    <property type="component" value="Unplaced"/>
</dbReference>
<dbReference type="OrthoDB" id="5328412at2759"/>
<evidence type="ECO:0000313" key="3">
    <source>
        <dbReference type="Proteomes" id="UP000504638"/>
    </source>
</evidence>